<dbReference type="InterPro" id="IPR052346">
    <property type="entry name" value="O-mannosyl-transferase_TMTC"/>
</dbReference>
<dbReference type="GO" id="GO:0030968">
    <property type="term" value="P:endoplasmic reticulum unfolded protein response"/>
    <property type="evidence" value="ECO:0007669"/>
    <property type="project" value="TreeGrafter"/>
</dbReference>
<proteinExistence type="predicted"/>
<feature type="transmembrane region" description="Helical" evidence="5">
    <location>
        <begin position="128"/>
        <end position="149"/>
    </location>
</feature>
<dbReference type="GO" id="GO:0005783">
    <property type="term" value="C:endoplasmic reticulum"/>
    <property type="evidence" value="ECO:0007669"/>
    <property type="project" value="TreeGrafter"/>
</dbReference>
<dbReference type="PANTHER" id="PTHR44227:SF3">
    <property type="entry name" value="PROTEIN O-MANNOSYL-TRANSFERASE TMTC4"/>
    <property type="match status" value="1"/>
</dbReference>
<keyword evidence="6" id="KW-0732">Signal</keyword>
<keyword evidence="5" id="KW-1133">Transmembrane helix</keyword>
<dbReference type="Proteomes" id="UP000232323">
    <property type="component" value="Unassembled WGS sequence"/>
</dbReference>
<feature type="transmembrane region" description="Helical" evidence="5">
    <location>
        <begin position="561"/>
        <end position="586"/>
    </location>
</feature>
<name>A0A250XGG2_9CHLO</name>
<sequence length="1095" mass="121304">MISLEALSSALCFALAVLVYINTLPAGFAFDDNFAVIYNGDVTNDGNPITGLFQNDFWGQNIRSDMSHKSYRPFTVLSFRVARVLWQYLPASWTTPVHEWRQLIEKGDGGEAGGSFKGKSRHPGLDPLVFHFVNILLHGAVSCLVFKFATYLFRKRAKLLGIDGDLKNSSLQSSSLISSSHADAQVLSSDEVLLHDRDSVNAKNTGLRHRTIGGTIKGSHLKDPGGPGNRLWSSNRLWSAQTRDDWDEDLNTVHGLLVLRDDLRQVQLPSLLAGLAFALHPVHTEAVAGIVGHAEVLCAVFSIPAMLLYFNAVDGNYDRRDKKLWMFAHEAAMQWLPIMIAVLLSWSAALCKEIGITTLGVMMLYDLLLVPLHPEGRQWLCSSSPSKPPTKKKDEEGQSPHKGRAFWQAMFYQERWLRMALLCAAGFLYVKTRSCVAGDQLVRIYRKVENPIAFAPSPLSGLLSTLHLHARYAILLLWPQHLSADWSFACIPLVEELSDLRNLLSLGLYLSIFWVALMARPWALLAEWANEARAASGSPGAQVNVVEQTISPALAVRRWRLLVLLGLTLAPFLPASNLLFYVGTFIGERLMYMPSLGFCILLGEGLATLLEHLRDFYRPCQSSSGRWLVSISKSMVHLLVATGLMTMLMAYSVKTYSRNWDWLSEEALFLSAQKVCWNSAKVQLNSGILERRRLDMPRALQHFNLARTIEPGYCEPDYWMGLTHINMGNTVAGLEELEKAVGCKYVAADATSTLNKIYQAMHQSEPSNTLPLVRWGQLLLNSHLMRIHEGCSTLEAAALIHTQALDGPAAARVLDLCLTALQDQVLGNDTGLAAAANVVVTSVDPSLLPVGSTKHLFKDLKACVSARRQVYVALGNYGARARLARQAMYRYIGFVRNGMPVCRTDGWIKGSPTSHLQLIHSIQSLDAHDPWLQLEWGEAMLLQGRPQEAARHFSAGAMLFHTLYNGGAVEEQQVSNPIYDLTGEKLLSVVGSLEAAAEAYRRASFMGHLGISDMAPCEMRTRGLESWMSALSLVNKMTHSEAASEAVMKRLASKIKEELRVIAATPELRECKGDSGLTVGRLADTFKNWVSSRNM</sequence>
<feature type="region of interest" description="Disordered" evidence="4">
    <location>
        <begin position="381"/>
        <end position="401"/>
    </location>
</feature>
<evidence type="ECO:0000256" key="6">
    <source>
        <dbReference type="SAM" id="SignalP"/>
    </source>
</evidence>
<protein>
    <recommendedName>
        <fullName evidence="7">DUF1736 domain-containing protein</fullName>
    </recommendedName>
</protein>
<keyword evidence="1" id="KW-0677">Repeat</keyword>
<evidence type="ECO:0000259" key="7">
    <source>
        <dbReference type="Pfam" id="PF08409"/>
    </source>
</evidence>
<dbReference type="STRING" id="1157962.A0A250XGG2"/>
<feature type="transmembrane region" description="Helical" evidence="5">
    <location>
        <begin position="324"/>
        <end position="348"/>
    </location>
</feature>
<dbReference type="Pfam" id="PF08409">
    <property type="entry name" value="TMTC_DUF1736"/>
    <property type="match status" value="1"/>
</dbReference>
<evidence type="ECO:0000256" key="4">
    <source>
        <dbReference type="SAM" id="MobiDB-lite"/>
    </source>
</evidence>
<dbReference type="InterPro" id="IPR013618">
    <property type="entry name" value="TMTC_DUF1736"/>
</dbReference>
<keyword evidence="9" id="KW-1185">Reference proteome</keyword>
<gene>
    <name evidence="8" type="ORF">CEUSTIGMA_g9571.t1</name>
</gene>
<dbReference type="InterPro" id="IPR011990">
    <property type="entry name" value="TPR-like_helical_dom_sf"/>
</dbReference>
<evidence type="ECO:0000256" key="1">
    <source>
        <dbReference type="ARBA" id="ARBA00022737"/>
    </source>
</evidence>
<dbReference type="OrthoDB" id="19588at2759"/>
<organism evidence="8 9">
    <name type="scientific">Chlamydomonas eustigma</name>
    <dbReference type="NCBI Taxonomy" id="1157962"/>
    <lineage>
        <taxon>Eukaryota</taxon>
        <taxon>Viridiplantae</taxon>
        <taxon>Chlorophyta</taxon>
        <taxon>core chlorophytes</taxon>
        <taxon>Chlorophyceae</taxon>
        <taxon>CS clade</taxon>
        <taxon>Chlamydomonadales</taxon>
        <taxon>Chlamydomonadaceae</taxon>
        <taxon>Chlamydomonas</taxon>
    </lineage>
</organism>
<dbReference type="SUPFAM" id="SSF48452">
    <property type="entry name" value="TPR-like"/>
    <property type="match status" value="1"/>
</dbReference>
<feature type="signal peptide" evidence="6">
    <location>
        <begin position="1"/>
        <end position="29"/>
    </location>
</feature>
<dbReference type="Gene3D" id="1.25.40.10">
    <property type="entry name" value="Tetratricopeptide repeat domain"/>
    <property type="match status" value="1"/>
</dbReference>
<dbReference type="EMBL" id="BEGY01000076">
    <property type="protein sequence ID" value="GAX82143.1"/>
    <property type="molecule type" value="Genomic_DNA"/>
</dbReference>
<dbReference type="AlphaFoldDB" id="A0A250XGG2"/>
<evidence type="ECO:0000256" key="3">
    <source>
        <dbReference type="ARBA" id="ARBA00023136"/>
    </source>
</evidence>
<comment type="caution">
    <text evidence="8">The sequence shown here is derived from an EMBL/GenBank/DDBJ whole genome shotgun (WGS) entry which is preliminary data.</text>
</comment>
<dbReference type="PANTHER" id="PTHR44227">
    <property type="match status" value="1"/>
</dbReference>
<evidence type="ECO:0000256" key="2">
    <source>
        <dbReference type="ARBA" id="ARBA00022803"/>
    </source>
</evidence>
<evidence type="ECO:0000256" key="5">
    <source>
        <dbReference type="SAM" id="Phobius"/>
    </source>
</evidence>
<feature type="domain" description="DUF1736" evidence="7">
    <location>
        <begin position="445"/>
        <end position="512"/>
    </location>
</feature>
<dbReference type="GO" id="GO:0000030">
    <property type="term" value="F:mannosyltransferase activity"/>
    <property type="evidence" value="ECO:0007669"/>
    <property type="project" value="TreeGrafter"/>
</dbReference>
<keyword evidence="2" id="KW-0802">TPR repeat</keyword>
<dbReference type="GO" id="GO:0035269">
    <property type="term" value="P:protein O-linked glycosylation via mannose"/>
    <property type="evidence" value="ECO:0007669"/>
    <property type="project" value="TreeGrafter"/>
</dbReference>
<feature type="chain" id="PRO_5012625880" description="DUF1736 domain-containing protein" evidence="6">
    <location>
        <begin position="30"/>
        <end position="1095"/>
    </location>
</feature>
<keyword evidence="5" id="KW-0812">Transmembrane</keyword>
<accession>A0A250XGG2</accession>
<evidence type="ECO:0000313" key="9">
    <source>
        <dbReference type="Proteomes" id="UP000232323"/>
    </source>
</evidence>
<keyword evidence="3 5" id="KW-0472">Membrane</keyword>
<evidence type="ECO:0000313" key="8">
    <source>
        <dbReference type="EMBL" id="GAX82143.1"/>
    </source>
</evidence>
<reference evidence="8 9" key="1">
    <citation type="submission" date="2017-08" db="EMBL/GenBank/DDBJ databases">
        <title>Acidophilic green algal genome provides insights into adaptation to an acidic environment.</title>
        <authorList>
            <person name="Hirooka S."/>
            <person name="Hirose Y."/>
            <person name="Kanesaki Y."/>
            <person name="Higuchi S."/>
            <person name="Fujiwara T."/>
            <person name="Onuma R."/>
            <person name="Era A."/>
            <person name="Ohbayashi R."/>
            <person name="Uzuka A."/>
            <person name="Nozaki H."/>
            <person name="Yoshikawa H."/>
            <person name="Miyagishima S.Y."/>
        </authorList>
    </citation>
    <scope>NUCLEOTIDE SEQUENCE [LARGE SCALE GENOMIC DNA]</scope>
    <source>
        <strain evidence="8 9">NIES-2499</strain>
    </source>
</reference>
<feature type="transmembrane region" description="Helical" evidence="5">
    <location>
        <begin position="290"/>
        <end position="312"/>
    </location>
</feature>